<evidence type="ECO:0000313" key="1">
    <source>
        <dbReference type="EnsemblPlants" id="AET3Gv21237000.6"/>
    </source>
</evidence>
<reference evidence="2" key="1">
    <citation type="journal article" date="2014" name="Science">
        <title>Ancient hybridizations among the ancestral genomes of bread wheat.</title>
        <authorList>
            <consortium name="International Wheat Genome Sequencing Consortium,"/>
            <person name="Marcussen T."/>
            <person name="Sandve S.R."/>
            <person name="Heier L."/>
            <person name="Spannagl M."/>
            <person name="Pfeifer M."/>
            <person name="Jakobsen K.S."/>
            <person name="Wulff B.B."/>
            <person name="Steuernagel B."/>
            <person name="Mayer K.F."/>
            <person name="Olsen O.A."/>
        </authorList>
    </citation>
    <scope>NUCLEOTIDE SEQUENCE [LARGE SCALE GENOMIC DNA]</scope>
    <source>
        <strain evidence="2">cv. AL8/78</strain>
    </source>
</reference>
<organism evidence="1 2">
    <name type="scientific">Aegilops tauschii subsp. strangulata</name>
    <name type="common">Goatgrass</name>
    <dbReference type="NCBI Taxonomy" id="200361"/>
    <lineage>
        <taxon>Eukaryota</taxon>
        <taxon>Viridiplantae</taxon>
        <taxon>Streptophyta</taxon>
        <taxon>Embryophyta</taxon>
        <taxon>Tracheophyta</taxon>
        <taxon>Spermatophyta</taxon>
        <taxon>Magnoliopsida</taxon>
        <taxon>Liliopsida</taxon>
        <taxon>Poales</taxon>
        <taxon>Poaceae</taxon>
        <taxon>BOP clade</taxon>
        <taxon>Pooideae</taxon>
        <taxon>Triticodae</taxon>
        <taxon>Triticeae</taxon>
        <taxon>Triticinae</taxon>
        <taxon>Aegilops</taxon>
    </lineage>
</organism>
<sequence length="49" mass="5684">MAWSYRTTSSSSYNCNVDRIPLNFSEENRLPGLPSHAKKYLQSIYHCSM</sequence>
<reference evidence="2" key="2">
    <citation type="journal article" date="2017" name="Nat. Plants">
        <title>The Aegilops tauschii genome reveals multiple impacts of transposons.</title>
        <authorList>
            <person name="Zhao G."/>
            <person name="Zou C."/>
            <person name="Li K."/>
            <person name="Wang K."/>
            <person name="Li T."/>
            <person name="Gao L."/>
            <person name="Zhang X."/>
            <person name="Wang H."/>
            <person name="Yang Z."/>
            <person name="Liu X."/>
            <person name="Jiang W."/>
            <person name="Mao L."/>
            <person name="Kong X."/>
            <person name="Jiao Y."/>
            <person name="Jia J."/>
        </authorList>
    </citation>
    <scope>NUCLEOTIDE SEQUENCE [LARGE SCALE GENOMIC DNA]</scope>
    <source>
        <strain evidence="2">cv. AL8/78</strain>
    </source>
</reference>
<evidence type="ECO:0000313" key="2">
    <source>
        <dbReference type="Proteomes" id="UP000015105"/>
    </source>
</evidence>
<dbReference type="EnsemblPlants" id="AET3Gv21237000.6">
    <property type="protein sequence ID" value="AET3Gv21237000.6"/>
    <property type="gene ID" value="AET3Gv21237000"/>
</dbReference>
<dbReference type="Proteomes" id="UP000015105">
    <property type="component" value="Chromosome 3D"/>
</dbReference>
<keyword evidence="2" id="KW-1185">Reference proteome</keyword>
<dbReference type="Gramene" id="AET3Gv21237000.6">
    <property type="protein sequence ID" value="AET3Gv21237000.6"/>
    <property type="gene ID" value="AET3Gv21237000"/>
</dbReference>
<reference evidence="1" key="4">
    <citation type="submission" date="2019-03" db="UniProtKB">
        <authorList>
            <consortium name="EnsemblPlants"/>
        </authorList>
    </citation>
    <scope>IDENTIFICATION</scope>
</reference>
<reference evidence="1" key="5">
    <citation type="journal article" date="2021" name="G3 (Bethesda)">
        <title>Aegilops tauschii genome assembly Aet v5.0 features greater sequence contiguity and improved annotation.</title>
        <authorList>
            <person name="Wang L."/>
            <person name="Zhu T."/>
            <person name="Rodriguez J.C."/>
            <person name="Deal K.R."/>
            <person name="Dubcovsky J."/>
            <person name="McGuire P.E."/>
            <person name="Lux T."/>
            <person name="Spannagl M."/>
            <person name="Mayer K.F.X."/>
            <person name="Baldrich P."/>
            <person name="Meyers B.C."/>
            <person name="Huo N."/>
            <person name="Gu Y.Q."/>
            <person name="Zhou H."/>
            <person name="Devos K.M."/>
            <person name="Bennetzen J.L."/>
            <person name="Unver T."/>
            <person name="Budak H."/>
            <person name="Gulick P.J."/>
            <person name="Galiba G."/>
            <person name="Kalapos B."/>
            <person name="Nelson D.R."/>
            <person name="Li P."/>
            <person name="You F.M."/>
            <person name="Luo M.C."/>
            <person name="Dvorak J."/>
        </authorList>
    </citation>
    <scope>NUCLEOTIDE SEQUENCE [LARGE SCALE GENOMIC DNA]</scope>
    <source>
        <strain evidence="1">cv. AL8/78</strain>
    </source>
</reference>
<name>A0A453GWQ8_AEGTS</name>
<dbReference type="AlphaFoldDB" id="A0A453GWQ8"/>
<protein>
    <submittedName>
        <fullName evidence="1">Uncharacterized protein</fullName>
    </submittedName>
</protein>
<accession>A0A453GWQ8</accession>
<proteinExistence type="predicted"/>
<reference evidence="1" key="3">
    <citation type="journal article" date="2017" name="Nature">
        <title>Genome sequence of the progenitor of the wheat D genome Aegilops tauschii.</title>
        <authorList>
            <person name="Luo M.C."/>
            <person name="Gu Y.Q."/>
            <person name="Puiu D."/>
            <person name="Wang H."/>
            <person name="Twardziok S.O."/>
            <person name="Deal K.R."/>
            <person name="Huo N."/>
            <person name="Zhu T."/>
            <person name="Wang L."/>
            <person name="Wang Y."/>
            <person name="McGuire P.E."/>
            <person name="Liu S."/>
            <person name="Long H."/>
            <person name="Ramasamy R.K."/>
            <person name="Rodriguez J.C."/>
            <person name="Van S.L."/>
            <person name="Yuan L."/>
            <person name="Wang Z."/>
            <person name="Xia Z."/>
            <person name="Xiao L."/>
            <person name="Anderson O.D."/>
            <person name="Ouyang S."/>
            <person name="Liang Y."/>
            <person name="Zimin A.V."/>
            <person name="Pertea G."/>
            <person name="Qi P."/>
            <person name="Bennetzen J.L."/>
            <person name="Dai X."/>
            <person name="Dawson M.W."/>
            <person name="Muller H.G."/>
            <person name="Kugler K."/>
            <person name="Rivarola-Duarte L."/>
            <person name="Spannagl M."/>
            <person name="Mayer K.F.X."/>
            <person name="Lu F.H."/>
            <person name="Bevan M.W."/>
            <person name="Leroy P."/>
            <person name="Li P."/>
            <person name="You F.M."/>
            <person name="Sun Q."/>
            <person name="Liu Z."/>
            <person name="Lyons E."/>
            <person name="Wicker T."/>
            <person name="Salzberg S.L."/>
            <person name="Devos K.M."/>
            <person name="Dvorak J."/>
        </authorList>
    </citation>
    <scope>NUCLEOTIDE SEQUENCE [LARGE SCALE GENOMIC DNA]</scope>
    <source>
        <strain evidence="1">cv. AL8/78</strain>
    </source>
</reference>